<feature type="domain" description="ABC transporter" evidence="4">
    <location>
        <begin position="4"/>
        <end position="246"/>
    </location>
</feature>
<evidence type="ECO:0000256" key="1">
    <source>
        <dbReference type="ARBA" id="ARBA00022448"/>
    </source>
</evidence>
<dbReference type="GO" id="GO:0016887">
    <property type="term" value="F:ATP hydrolysis activity"/>
    <property type="evidence" value="ECO:0007669"/>
    <property type="project" value="InterPro"/>
</dbReference>
<dbReference type="InterPro" id="IPR003593">
    <property type="entry name" value="AAA+_ATPase"/>
</dbReference>
<dbReference type="EMBL" id="JAAGRR010000020">
    <property type="protein sequence ID" value="NDY41850.1"/>
    <property type="molecule type" value="Genomic_DNA"/>
</dbReference>
<organism evidence="5 6">
    <name type="scientific">Dissulfurirhabdus thermomarina</name>
    <dbReference type="NCBI Taxonomy" id="1765737"/>
    <lineage>
        <taxon>Bacteria</taxon>
        <taxon>Deltaproteobacteria</taxon>
        <taxon>Dissulfurirhabdaceae</taxon>
        <taxon>Dissulfurirhabdus</taxon>
    </lineage>
</organism>
<sequence>MRELRAEGLVKAYRERRRIPGRPRLGGTGADYLVLKDINLHLKGGEFTCILGPSGCGKSTLLRILAGFDRPTSGRVLIDGEPVRGPSPRHIFVFQEDGLFPWMTARENVAVGARFIPDPAERERRIREYLDLVGLEGFEEHYPHQLSGGMRRRAEVARALITNPEILFMDEPFGALDFVTRLQMREEMVNVHLMFETTLLFITHDIDEALHLGDRIVVLSDRPAEVKANISLPFPHPRDLGSGELADLRREIYFLMGLHAAL</sequence>
<evidence type="ECO:0000259" key="4">
    <source>
        <dbReference type="PROSITE" id="PS50893"/>
    </source>
</evidence>
<dbReference type="CDD" id="cd03293">
    <property type="entry name" value="ABC_NrtD_SsuB_transporters"/>
    <property type="match status" value="1"/>
</dbReference>
<proteinExistence type="predicted"/>
<evidence type="ECO:0000313" key="6">
    <source>
        <dbReference type="Proteomes" id="UP000469346"/>
    </source>
</evidence>
<dbReference type="Pfam" id="PF00005">
    <property type="entry name" value="ABC_tran"/>
    <property type="match status" value="1"/>
</dbReference>
<accession>A0A6N9TN29</accession>
<name>A0A6N9TN29_DISTH</name>
<dbReference type="SUPFAM" id="SSF52540">
    <property type="entry name" value="P-loop containing nucleoside triphosphate hydrolases"/>
    <property type="match status" value="1"/>
</dbReference>
<dbReference type="RefSeq" id="WP_163298003.1">
    <property type="nucleotide sequence ID" value="NZ_JAAGRR010000020.1"/>
</dbReference>
<dbReference type="PANTHER" id="PTHR42788">
    <property type="entry name" value="TAURINE IMPORT ATP-BINDING PROTEIN-RELATED"/>
    <property type="match status" value="1"/>
</dbReference>
<dbReference type="PROSITE" id="PS50893">
    <property type="entry name" value="ABC_TRANSPORTER_2"/>
    <property type="match status" value="1"/>
</dbReference>
<keyword evidence="6" id="KW-1185">Reference proteome</keyword>
<dbReference type="InterPro" id="IPR003439">
    <property type="entry name" value="ABC_transporter-like_ATP-bd"/>
</dbReference>
<evidence type="ECO:0000256" key="2">
    <source>
        <dbReference type="ARBA" id="ARBA00022741"/>
    </source>
</evidence>
<dbReference type="InterPro" id="IPR017871">
    <property type="entry name" value="ABC_transporter-like_CS"/>
</dbReference>
<comment type="caution">
    <text evidence="5">The sequence shown here is derived from an EMBL/GenBank/DDBJ whole genome shotgun (WGS) entry which is preliminary data.</text>
</comment>
<evidence type="ECO:0000313" key="5">
    <source>
        <dbReference type="EMBL" id="NDY41850.1"/>
    </source>
</evidence>
<dbReference type="AlphaFoldDB" id="A0A6N9TN29"/>
<dbReference type="GO" id="GO:0005524">
    <property type="term" value="F:ATP binding"/>
    <property type="evidence" value="ECO:0007669"/>
    <property type="project" value="UniProtKB-KW"/>
</dbReference>
<evidence type="ECO:0000256" key="3">
    <source>
        <dbReference type="ARBA" id="ARBA00022840"/>
    </source>
</evidence>
<keyword evidence="3 5" id="KW-0067">ATP-binding</keyword>
<dbReference type="PROSITE" id="PS00211">
    <property type="entry name" value="ABC_TRANSPORTER_1"/>
    <property type="match status" value="1"/>
</dbReference>
<dbReference type="PANTHER" id="PTHR42788:SF13">
    <property type="entry name" value="ALIPHATIC SULFONATES IMPORT ATP-BINDING PROTEIN SSUB"/>
    <property type="match status" value="1"/>
</dbReference>
<reference evidence="5 6" key="1">
    <citation type="submission" date="2020-02" db="EMBL/GenBank/DDBJ databases">
        <title>Comparative genomics of sulfur disproportionating microorganisms.</title>
        <authorList>
            <person name="Ward L.M."/>
            <person name="Bertran E."/>
            <person name="Johnston D.T."/>
        </authorList>
    </citation>
    <scope>NUCLEOTIDE SEQUENCE [LARGE SCALE GENOMIC DNA]</scope>
    <source>
        <strain evidence="5 6">DSM 100025</strain>
    </source>
</reference>
<dbReference type="SMART" id="SM00382">
    <property type="entry name" value="AAA"/>
    <property type="match status" value="1"/>
</dbReference>
<protein>
    <submittedName>
        <fullName evidence="5">ABC transporter ATP-binding protein</fullName>
    </submittedName>
</protein>
<dbReference type="InterPro" id="IPR027417">
    <property type="entry name" value="P-loop_NTPase"/>
</dbReference>
<dbReference type="InterPro" id="IPR050166">
    <property type="entry name" value="ABC_transporter_ATP-bind"/>
</dbReference>
<dbReference type="Proteomes" id="UP000469346">
    <property type="component" value="Unassembled WGS sequence"/>
</dbReference>
<dbReference type="Gene3D" id="3.40.50.300">
    <property type="entry name" value="P-loop containing nucleotide triphosphate hydrolases"/>
    <property type="match status" value="1"/>
</dbReference>
<keyword evidence="1" id="KW-0813">Transport</keyword>
<keyword evidence="2" id="KW-0547">Nucleotide-binding</keyword>
<gene>
    <name evidence="5" type="ORF">G3N55_03150</name>
</gene>